<proteinExistence type="predicted"/>
<sequence length="263" mass="30317">MGDALAVNEVQTERNRRQRRDGHVPTEEPTSTPLHIGSSEIDFDDMVRAMDKQKKVVEVEWVKAKRATKLVKKLAVKKDNVIKKAPVKPKPVKGPGSSVQKPVEVKVLTREERIAEMEKQNVLNGRVFDPKILTKYGMSTLFDSVSLQNWEHLFKDPAPYLYEPEEREFYYMIELLNDGGIRTTVKVVKMYLNEESLGIILSVLSEGIRSVEGWKPSIEFTERATKRGDIKCAGLPKKFLLREYQLLFEFINKDRQSNQYQSM</sequence>
<gene>
    <name evidence="2" type="ORF">H5410_003347</name>
</gene>
<feature type="compositionally biased region" description="Basic and acidic residues" evidence="1">
    <location>
        <begin position="11"/>
        <end position="26"/>
    </location>
</feature>
<accession>A0A9J6B4F4</accession>
<protein>
    <submittedName>
        <fullName evidence="2">Uncharacterized protein</fullName>
    </submittedName>
</protein>
<reference evidence="2 3" key="1">
    <citation type="submission" date="2020-09" db="EMBL/GenBank/DDBJ databases">
        <title>De no assembly of potato wild relative species, Solanum commersonii.</title>
        <authorList>
            <person name="Cho K."/>
        </authorList>
    </citation>
    <scope>NUCLEOTIDE SEQUENCE [LARGE SCALE GENOMIC DNA]</scope>
    <source>
        <strain evidence="2">LZ3.2</strain>
        <tissue evidence="2">Leaf</tissue>
    </source>
</reference>
<keyword evidence="3" id="KW-1185">Reference proteome</keyword>
<name>A0A9J6B4F4_SOLCO</name>
<comment type="caution">
    <text evidence="2">The sequence shown here is derived from an EMBL/GenBank/DDBJ whole genome shotgun (WGS) entry which is preliminary data.</text>
</comment>
<dbReference type="EMBL" id="JACXVP010000001">
    <property type="protein sequence ID" value="KAG5631630.1"/>
    <property type="molecule type" value="Genomic_DNA"/>
</dbReference>
<dbReference type="AlphaFoldDB" id="A0A9J6B4F4"/>
<organism evidence="2 3">
    <name type="scientific">Solanum commersonii</name>
    <name type="common">Commerson's wild potato</name>
    <name type="synonym">Commerson's nightshade</name>
    <dbReference type="NCBI Taxonomy" id="4109"/>
    <lineage>
        <taxon>Eukaryota</taxon>
        <taxon>Viridiplantae</taxon>
        <taxon>Streptophyta</taxon>
        <taxon>Embryophyta</taxon>
        <taxon>Tracheophyta</taxon>
        <taxon>Spermatophyta</taxon>
        <taxon>Magnoliopsida</taxon>
        <taxon>eudicotyledons</taxon>
        <taxon>Gunneridae</taxon>
        <taxon>Pentapetalae</taxon>
        <taxon>asterids</taxon>
        <taxon>lamiids</taxon>
        <taxon>Solanales</taxon>
        <taxon>Solanaceae</taxon>
        <taxon>Solanoideae</taxon>
        <taxon>Solaneae</taxon>
        <taxon>Solanum</taxon>
    </lineage>
</organism>
<evidence type="ECO:0000313" key="2">
    <source>
        <dbReference type="EMBL" id="KAG5631630.1"/>
    </source>
</evidence>
<evidence type="ECO:0000256" key="1">
    <source>
        <dbReference type="SAM" id="MobiDB-lite"/>
    </source>
</evidence>
<dbReference type="Proteomes" id="UP000824120">
    <property type="component" value="Chromosome 1"/>
</dbReference>
<dbReference type="OrthoDB" id="1837276at2759"/>
<feature type="region of interest" description="Disordered" evidence="1">
    <location>
        <begin position="1"/>
        <end position="40"/>
    </location>
</feature>
<evidence type="ECO:0000313" key="3">
    <source>
        <dbReference type="Proteomes" id="UP000824120"/>
    </source>
</evidence>